<name>A0A1D1XW12_9ARAE</name>
<feature type="compositionally biased region" description="Basic and acidic residues" evidence="1">
    <location>
        <begin position="1"/>
        <end position="13"/>
    </location>
</feature>
<evidence type="ECO:0000313" key="2">
    <source>
        <dbReference type="EMBL" id="JAT46572.1"/>
    </source>
</evidence>
<proteinExistence type="predicted"/>
<reference evidence="2" key="1">
    <citation type="submission" date="2015-07" db="EMBL/GenBank/DDBJ databases">
        <title>Transcriptome Assembly of Anthurium amnicola.</title>
        <authorList>
            <person name="Suzuki J."/>
        </authorList>
    </citation>
    <scope>NUCLEOTIDE SEQUENCE</scope>
</reference>
<evidence type="ECO:0000256" key="1">
    <source>
        <dbReference type="SAM" id="MobiDB-lite"/>
    </source>
</evidence>
<organism evidence="2">
    <name type="scientific">Anthurium amnicola</name>
    <dbReference type="NCBI Taxonomy" id="1678845"/>
    <lineage>
        <taxon>Eukaryota</taxon>
        <taxon>Viridiplantae</taxon>
        <taxon>Streptophyta</taxon>
        <taxon>Embryophyta</taxon>
        <taxon>Tracheophyta</taxon>
        <taxon>Spermatophyta</taxon>
        <taxon>Magnoliopsida</taxon>
        <taxon>Liliopsida</taxon>
        <taxon>Araceae</taxon>
        <taxon>Pothoideae</taxon>
        <taxon>Potheae</taxon>
        <taxon>Anthurium</taxon>
    </lineage>
</organism>
<accession>A0A1D1XW12</accession>
<gene>
    <name evidence="2" type="primary">NFXL1_0</name>
    <name evidence="2" type="ORF">g.95604</name>
</gene>
<feature type="compositionally biased region" description="Pro residues" evidence="1">
    <location>
        <begin position="65"/>
        <end position="75"/>
    </location>
</feature>
<dbReference type="AlphaFoldDB" id="A0A1D1XW12"/>
<feature type="region of interest" description="Disordered" evidence="1">
    <location>
        <begin position="1"/>
        <end position="29"/>
    </location>
</feature>
<dbReference type="EMBL" id="GDJX01021364">
    <property type="protein sequence ID" value="JAT46572.1"/>
    <property type="molecule type" value="Transcribed_RNA"/>
</dbReference>
<sequence length="153" mass="16650">MEQHGLPGRRKEGNGNPSPRRRRGQLRNGVLARFFGSPAALVRACTGKRGGATKNARVERLPPARKGPPAPPTPEESPTRKKVNRGDTILPGSPQALLSEPCSSGLLLLWGHLCLKDMHDHGGERTVGLHEEHGPWEEVLLPFLLELSGGERE</sequence>
<protein>
    <submittedName>
        <fullName evidence="2">NF-X1-type zinc finger protein NFXL1</fullName>
    </submittedName>
</protein>
<feature type="region of interest" description="Disordered" evidence="1">
    <location>
        <begin position="44"/>
        <end position="96"/>
    </location>
</feature>